<evidence type="ECO:0000256" key="1">
    <source>
        <dbReference type="ARBA" id="ARBA00001965"/>
    </source>
</evidence>
<evidence type="ECO:0000256" key="11">
    <source>
        <dbReference type="ARBA" id="ARBA00022723"/>
    </source>
</evidence>
<dbReference type="InterPro" id="IPR018527">
    <property type="entry name" value="Rubredoxin_Fe_BS"/>
</dbReference>
<dbReference type="RefSeq" id="WP_095505158.1">
    <property type="nucleotide sequence ID" value="NZ_BSNC01000004.1"/>
</dbReference>
<evidence type="ECO:0000313" key="19">
    <source>
        <dbReference type="Proteomes" id="UP001161422"/>
    </source>
</evidence>
<dbReference type="InterPro" id="IPR024934">
    <property type="entry name" value="Rubredoxin-like_dom"/>
</dbReference>
<evidence type="ECO:0000256" key="14">
    <source>
        <dbReference type="ARBA" id="ARBA00023002"/>
    </source>
</evidence>
<evidence type="ECO:0000256" key="6">
    <source>
        <dbReference type="ARBA" id="ARBA00005337"/>
    </source>
</evidence>
<protein>
    <recommendedName>
        <fullName evidence="17">Rubredoxin-like domain-containing protein</fullName>
    </recommendedName>
</protein>
<evidence type="ECO:0000256" key="7">
    <source>
        <dbReference type="ARBA" id="ARBA00006442"/>
    </source>
</evidence>
<dbReference type="PRINTS" id="PR00368">
    <property type="entry name" value="FADPNR"/>
</dbReference>
<dbReference type="InterPro" id="IPR041364">
    <property type="entry name" value="Rbx-bd"/>
</dbReference>
<dbReference type="PANTHER" id="PTHR43429">
    <property type="entry name" value="PYRIDINE NUCLEOTIDE-DISULFIDE OXIDOREDUCTASE DOMAIN-CONTAINING"/>
    <property type="match status" value="1"/>
</dbReference>
<dbReference type="Gene3D" id="3.50.50.60">
    <property type="entry name" value="FAD/NAD(P)-binding domain"/>
    <property type="match status" value="2"/>
</dbReference>
<proteinExistence type="inferred from homology"/>
<keyword evidence="13" id="KW-0249">Electron transport</keyword>
<gene>
    <name evidence="18" type="ORF">GCM10007895_17150</name>
</gene>
<keyword evidence="10" id="KW-0285">Flavoprotein</keyword>
<dbReference type="GO" id="GO:0005506">
    <property type="term" value="F:iron ion binding"/>
    <property type="evidence" value="ECO:0007669"/>
    <property type="project" value="InterPro"/>
</dbReference>
<sequence length="542" mass="58083">MSQWLTWECQVCAWVYDEAKGDPEHGIPPQTRWQDVPDDWLCPECGVGKEDFDMLAVSASADEAAPAPTTQPQTSNDNPYLIWECQVCNWVYDESKGDPEHGLALGTRFADIDDDWLCPDCGVGKEDFEVIGQSAGDAPTPEAPAQSVPVAAVQTQIDKSQDPIVILGTGLAGYNLAKALRKLNPTQPISMYTADDGSYYSKPSLSTGFANNKSAQALALKSAEEMAESLEIDIHIHSPIKRIDADNRSIELVSGGRRSYHKLVIAVGANCINAPLQGDGLAQVYQVNTLQDYARFRLVAKHAKRIAIIGGGLIGCEYANDLIQSGYSVDVIDPLAAPIATLLPQAASARVQQALEAAGVNFHFGTVAESVDQVEGGLEVSLANGETLSCDLVLSAIGVRPNLQLAQEAGLKTERGICVDTQLQTSKEHIYAIGDCAQVSGLVLCYIAPLTDQVKALSQILTGQPSQVSYGAMPVQIKTTLHPILVNPPANNAQGEWKVIEDQASGVNLQYLDAQGQLLGFALTGDQVKHGGELRKRSPNLL</sequence>
<evidence type="ECO:0000256" key="12">
    <source>
        <dbReference type="ARBA" id="ARBA00022827"/>
    </source>
</evidence>
<accession>A0AA37RW74</accession>
<keyword evidence="15" id="KW-0408">Iron</keyword>
<name>A0AA37RW74_9GAMM</name>
<keyword evidence="8" id="KW-0813">Transport</keyword>
<dbReference type="Gene3D" id="3.30.390.120">
    <property type="match status" value="1"/>
</dbReference>
<evidence type="ECO:0000313" key="18">
    <source>
        <dbReference type="EMBL" id="GLP96409.1"/>
    </source>
</evidence>
<keyword evidence="16" id="KW-0520">NAD</keyword>
<evidence type="ECO:0000256" key="10">
    <source>
        <dbReference type="ARBA" id="ARBA00022630"/>
    </source>
</evidence>
<dbReference type="Pfam" id="PF18113">
    <property type="entry name" value="Rbx_binding"/>
    <property type="match status" value="1"/>
</dbReference>
<evidence type="ECO:0000256" key="8">
    <source>
        <dbReference type="ARBA" id="ARBA00022448"/>
    </source>
</evidence>
<organism evidence="18 19">
    <name type="scientific">Paraferrimonas sedimenticola</name>
    <dbReference type="NCBI Taxonomy" id="375674"/>
    <lineage>
        <taxon>Bacteria</taxon>
        <taxon>Pseudomonadati</taxon>
        <taxon>Pseudomonadota</taxon>
        <taxon>Gammaproteobacteria</taxon>
        <taxon>Alteromonadales</taxon>
        <taxon>Ferrimonadaceae</taxon>
        <taxon>Paraferrimonas</taxon>
    </lineage>
</organism>
<keyword evidence="14" id="KW-0560">Oxidoreductase</keyword>
<feature type="domain" description="Rubredoxin-like" evidence="17">
    <location>
        <begin position="80"/>
        <end position="131"/>
    </location>
</feature>
<dbReference type="PANTHER" id="PTHR43429:SF3">
    <property type="entry name" value="NITRITE REDUCTASE [NAD(P)H]"/>
    <property type="match status" value="1"/>
</dbReference>
<comment type="cofactor">
    <cofactor evidence="1">
        <name>Fe(3+)</name>
        <dbReference type="ChEBI" id="CHEBI:29034"/>
    </cofactor>
</comment>
<comment type="function">
    <text evidence="3">Involved in the hydrocarbon hydroxylating system, which transfers electrons from NADH to rubredoxin reductase and then through rubredoxin to alkane 1 monooxygenase.</text>
</comment>
<reference evidence="18" key="2">
    <citation type="submission" date="2023-01" db="EMBL/GenBank/DDBJ databases">
        <title>Draft genome sequence of Paraferrimonas sedimenticola strain NBRC 101628.</title>
        <authorList>
            <person name="Sun Q."/>
            <person name="Mori K."/>
        </authorList>
    </citation>
    <scope>NUCLEOTIDE SEQUENCE</scope>
    <source>
        <strain evidence="18">NBRC 101628</strain>
    </source>
</reference>
<dbReference type="InterPro" id="IPR036188">
    <property type="entry name" value="FAD/NAD-bd_sf"/>
</dbReference>
<keyword evidence="9" id="KW-0963">Cytoplasm</keyword>
<dbReference type="InterPro" id="IPR024935">
    <property type="entry name" value="Rubredoxin_dom"/>
</dbReference>
<dbReference type="CDD" id="cd00730">
    <property type="entry name" value="rubredoxin"/>
    <property type="match status" value="2"/>
</dbReference>
<comment type="pathway">
    <text evidence="5">Hydrocarbon metabolism; alkane degradation.</text>
</comment>
<dbReference type="Proteomes" id="UP001161422">
    <property type="component" value="Unassembled WGS sequence"/>
</dbReference>
<evidence type="ECO:0000256" key="2">
    <source>
        <dbReference type="ARBA" id="ARBA00001974"/>
    </source>
</evidence>
<feature type="domain" description="Rubredoxin-like" evidence="17">
    <location>
        <begin position="4"/>
        <end position="55"/>
    </location>
</feature>
<evidence type="ECO:0000256" key="4">
    <source>
        <dbReference type="ARBA" id="ARBA00004496"/>
    </source>
</evidence>
<evidence type="ECO:0000259" key="17">
    <source>
        <dbReference type="PROSITE" id="PS50903"/>
    </source>
</evidence>
<evidence type="ECO:0000256" key="5">
    <source>
        <dbReference type="ARBA" id="ARBA00004933"/>
    </source>
</evidence>
<keyword evidence="12" id="KW-0274">FAD</keyword>
<evidence type="ECO:0000256" key="15">
    <source>
        <dbReference type="ARBA" id="ARBA00023004"/>
    </source>
</evidence>
<dbReference type="GO" id="GO:0005737">
    <property type="term" value="C:cytoplasm"/>
    <property type="evidence" value="ECO:0007669"/>
    <property type="project" value="UniProtKB-SubCell"/>
</dbReference>
<dbReference type="PROSITE" id="PS50903">
    <property type="entry name" value="RUBREDOXIN_LIKE"/>
    <property type="match status" value="2"/>
</dbReference>
<comment type="similarity">
    <text evidence="6">Belongs to the rubredoxin family.</text>
</comment>
<evidence type="ECO:0000256" key="9">
    <source>
        <dbReference type="ARBA" id="ARBA00022490"/>
    </source>
</evidence>
<dbReference type="InterPro" id="IPR050260">
    <property type="entry name" value="FAD-bd_OxRdtase"/>
</dbReference>
<evidence type="ECO:0000256" key="3">
    <source>
        <dbReference type="ARBA" id="ARBA00002792"/>
    </source>
</evidence>
<dbReference type="AlphaFoldDB" id="A0AA37RW74"/>
<dbReference type="FunFam" id="2.20.28.10:FF:000001">
    <property type="entry name" value="Rubredoxin"/>
    <property type="match status" value="2"/>
</dbReference>
<dbReference type="PRINTS" id="PR00163">
    <property type="entry name" value="RUBREDOXIN"/>
</dbReference>
<dbReference type="Gene3D" id="2.20.28.10">
    <property type="match status" value="2"/>
</dbReference>
<dbReference type="InterPro" id="IPR023753">
    <property type="entry name" value="FAD/NAD-binding_dom"/>
</dbReference>
<dbReference type="EMBL" id="BSNC01000004">
    <property type="protein sequence ID" value="GLP96409.1"/>
    <property type="molecule type" value="Genomic_DNA"/>
</dbReference>
<dbReference type="SUPFAM" id="SSF51905">
    <property type="entry name" value="FAD/NAD(P)-binding domain"/>
    <property type="match status" value="1"/>
</dbReference>
<evidence type="ECO:0000256" key="13">
    <source>
        <dbReference type="ARBA" id="ARBA00022982"/>
    </source>
</evidence>
<keyword evidence="11" id="KW-0479">Metal-binding</keyword>
<keyword evidence="19" id="KW-1185">Reference proteome</keyword>
<comment type="cofactor">
    <cofactor evidence="2">
        <name>FAD</name>
        <dbReference type="ChEBI" id="CHEBI:57692"/>
    </cofactor>
</comment>
<dbReference type="PROSITE" id="PS00202">
    <property type="entry name" value="RUBREDOXIN"/>
    <property type="match status" value="2"/>
</dbReference>
<comment type="subcellular location">
    <subcellularLocation>
        <location evidence="4">Cytoplasm</location>
    </subcellularLocation>
</comment>
<reference evidence="18" key="1">
    <citation type="journal article" date="2014" name="Int. J. Syst. Evol. Microbiol.">
        <title>Complete genome sequence of Corynebacterium casei LMG S-19264T (=DSM 44701T), isolated from a smear-ripened cheese.</title>
        <authorList>
            <consortium name="US DOE Joint Genome Institute (JGI-PGF)"/>
            <person name="Walter F."/>
            <person name="Albersmeier A."/>
            <person name="Kalinowski J."/>
            <person name="Ruckert C."/>
        </authorList>
    </citation>
    <scope>NUCLEOTIDE SEQUENCE</scope>
    <source>
        <strain evidence="18">NBRC 101628</strain>
    </source>
</reference>
<evidence type="ECO:0000256" key="16">
    <source>
        <dbReference type="ARBA" id="ARBA00023027"/>
    </source>
</evidence>
<dbReference type="Pfam" id="PF00301">
    <property type="entry name" value="Rubredoxin"/>
    <property type="match status" value="2"/>
</dbReference>
<comment type="caution">
    <text evidence="18">The sequence shown here is derived from an EMBL/GenBank/DDBJ whole genome shotgun (WGS) entry which is preliminary data.</text>
</comment>
<dbReference type="GO" id="GO:0016491">
    <property type="term" value="F:oxidoreductase activity"/>
    <property type="evidence" value="ECO:0007669"/>
    <property type="project" value="UniProtKB-KW"/>
</dbReference>
<comment type="similarity">
    <text evidence="7">Belongs to the FAD-dependent oxidoreductase family.</text>
</comment>
<dbReference type="PRINTS" id="PR00411">
    <property type="entry name" value="PNDRDTASEI"/>
</dbReference>
<dbReference type="Pfam" id="PF07992">
    <property type="entry name" value="Pyr_redox_2"/>
    <property type="match status" value="1"/>
</dbReference>
<dbReference type="SUPFAM" id="SSF57802">
    <property type="entry name" value="Rubredoxin-like"/>
    <property type="match status" value="2"/>
</dbReference>